<reference evidence="3" key="1">
    <citation type="submission" date="2025-08" db="UniProtKB">
        <authorList>
            <consortium name="RefSeq"/>
        </authorList>
    </citation>
    <scope>IDENTIFICATION</scope>
</reference>
<dbReference type="PANTHER" id="PTHR33116:SF78">
    <property type="entry name" value="OS12G0587133 PROTEIN"/>
    <property type="match status" value="1"/>
</dbReference>
<evidence type="ECO:0000259" key="1">
    <source>
        <dbReference type="PROSITE" id="PS50878"/>
    </source>
</evidence>
<keyword evidence="2" id="KW-1185">Reference proteome</keyword>
<dbReference type="SUPFAM" id="SSF56672">
    <property type="entry name" value="DNA/RNA polymerases"/>
    <property type="match status" value="1"/>
</dbReference>
<dbReference type="Pfam" id="PF00078">
    <property type="entry name" value="RVT_1"/>
    <property type="match status" value="1"/>
</dbReference>
<dbReference type="Proteomes" id="UP001515500">
    <property type="component" value="Unplaced"/>
</dbReference>
<dbReference type="InterPro" id="IPR043502">
    <property type="entry name" value="DNA/RNA_pol_sf"/>
</dbReference>
<dbReference type="Pfam" id="PF13966">
    <property type="entry name" value="zf-RVT"/>
    <property type="match status" value="1"/>
</dbReference>
<evidence type="ECO:0000313" key="2">
    <source>
        <dbReference type="Proteomes" id="UP001515500"/>
    </source>
</evidence>
<dbReference type="InterPro" id="IPR000477">
    <property type="entry name" value="RT_dom"/>
</dbReference>
<dbReference type="InterPro" id="IPR026960">
    <property type="entry name" value="RVT-Znf"/>
</dbReference>
<gene>
    <name evidence="3" type="primary">LOC120257303</name>
</gene>
<accession>A0AB40B105</accession>
<dbReference type="CDD" id="cd01650">
    <property type="entry name" value="RT_nLTR_like"/>
    <property type="match status" value="1"/>
</dbReference>
<dbReference type="GeneID" id="120257303"/>
<sequence>MAHQIGLPRFGSDHVPICLELRNHVFKPSQFKFESSWCLTDDLQEKIKCWWEEQCFAKHSFSSIRERKRHLRHSLDELDIIRESRPLSAEELRSADSLSLELSLTLRQEEFYWRQRSRVKWLREGDANTKFFHSVANGRCNHNHIAEVDFEDNSVKGDADIGRIFTTFFRGQFGTKRDFRFLIDWNVLLANKPRINLEDLKTPFSSEEIFAAISKLGADKAPGPDGFPILFFRKYWHILKTDLCKIVIDRLVDHSQSAFIKGRSILDNVVAAEEIIFGLQQRGLGGNVVKVDFAKAFDMVDWDFLLEMLEARGFGTRWRQWIASLLRSSKSSILINGSPEGYVRYQRGLRQGDPLSPLLFVLAADDLSTMFNQALDSRVFFGVPLGNQGHACHLQYADDLIILTAGGAEDLRIIKLILGLFEDVLPISYMGVPIAGRRPRRQDWEVLIHKIHVRLTSWKANFFSLGGRLTLINSVLSALPTYWMSIFRLPKWVSSRIDRIRRDFLWSGPDIDHPKCHLVSWQRLCLPREQGGWGIINLVEFNSALLGKWWNLFLSRHRRCSFFWQGLYQSLEAFTACLQSVVVNGESTLFWLDNWMEGCAPRFRWGDEFRLAANSCRTIKEILGNLLSGDMSQDPLLIAARSNLSPSSGTGDQDQKSWKLTVDGFFTVKSFYRFLIDRGKRCKITPLILECFVPRKISVFCWLVWDKKILMLDKLFSRRCNFSSTATCLHCFSNIESVDHLFFTCPVAQEIWRRLAPLFGFQRSPFSSVDLWEDWIRIPAAPARDLHKLEESISAVRRFIQFSGPSSSEEQVPDVHDDISGYTLLLMCCLV</sequence>
<dbReference type="PANTHER" id="PTHR33116">
    <property type="entry name" value="REVERSE TRANSCRIPTASE ZINC-BINDING DOMAIN-CONTAINING PROTEIN-RELATED-RELATED"/>
    <property type="match status" value="1"/>
</dbReference>
<dbReference type="PROSITE" id="PS50878">
    <property type="entry name" value="RT_POL"/>
    <property type="match status" value="1"/>
</dbReference>
<organism evidence="2 3">
    <name type="scientific">Dioscorea cayennensis subsp. rotundata</name>
    <name type="common">White Guinea yam</name>
    <name type="synonym">Dioscorea rotundata</name>
    <dbReference type="NCBI Taxonomy" id="55577"/>
    <lineage>
        <taxon>Eukaryota</taxon>
        <taxon>Viridiplantae</taxon>
        <taxon>Streptophyta</taxon>
        <taxon>Embryophyta</taxon>
        <taxon>Tracheophyta</taxon>
        <taxon>Spermatophyta</taxon>
        <taxon>Magnoliopsida</taxon>
        <taxon>Liliopsida</taxon>
        <taxon>Dioscoreales</taxon>
        <taxon>Dioscoreaceae</taxon>
        <taxon>Dioscorea</taxon>
    </lineage>
</organism>
<proteinExistence type="predicted"/>
<name>A0AB40B105_DIOCR</name>
<dbReference type="AlphaFoldDB" id="A0AB40B105"/>
<protein>
    <submittedName>
        <fullName evidence="3">Uncharacterized protein LOC120257303</fullName>
    </submittedName>
</protein>
<dbReference type="RefSeq" id="XP_039120732.1">
    <property type="nucleotide sequence ID" value="XM_039264798.1"/>
</dbReference>
<feature type="domain" description="Reverse transcriptase" evidence="1">
    <location>
        <begin position="148"/>
        <end position="455"/>
    </location>
</feature>
<evidence type="ECO:0000313" key="3">
    <source>
        <dbReference type="RefSeq" id="XP_039120732.1"/>
    </source>
</evidence>